<dbReference type="RefSeq" id="WP_111714092.1">
    <property type="nucleotide sequence ID" value="NZ_JBHSSR010000001.1"/>
</dbReference>
<gene>
    <name evidence="1" type="ORF">BHU61_00260</name>
</gene>
<evidence type="ECO:0000313" key="2">
    <source>
        <dbReference type="Proteomes" id="UP000249808"/>
    </source>
</evidence>
<accession>A0A327ZUD0</accession>
<organism evidence="1 2">
    <name type="scientific">Macrococcus epidermidis</name>
    <dbReference type="NCBI Taxonomy" id="1902580"/>
    <lineage>
        <taxon>Bacteria</taxon>
        <taxon>Bacillati</taxon>
        <taxon>Bacillota</taxon>
        <taxon>Bacilli</taxon>
        <taxon>Bacillales</taxon>
        <taxon>Staphylococcaceae</taxon>
        <taxon>Macrococcus</taxon>
    </lineage>
</organism>
<dbReference type="AlphaFoldDB" id="A0A327ZUD0"/>
<sequence length="61" mass="7371">MNQILENQERIEKRLENIEMLLVNLAMSFGEVEEYVDVSLKYDLIQEKYANNHLFQNFYVT</sequence>
<dbReference type="Proteomes" id="UP000249808">
    <property type="component" value="Unassembled WGS sequence"/>
</dbReference>
<keyword evidence="2" id="KW-1185">Reference proteome</keyword>
<dbReference type="EMBL" id="PZJH01000001">
    <property type="protein sequence ID" value="RAK45911.1"/>
    <property type="molecule type" value="Genomic_DNA"/>
</dbReference>
<reference evidence="1 2" key="1">
    <citation type="journal article" date="2018" name="Front. Microbiol.">
        <title>Description and Comparative Genomics of Macrococcus caseolyticus subsp. hominis subsp. nov., Macrococcus goetzii sp. nov., Macrococcus epidermidis sp. nov., and Macrococcus bohemicus sp. nov., Novel Macrococci From Human Clinical Material With Virulence Potential and Suspected Uptake of Foreign DNA by Natural Transformation.</title>
        <authorList>
            <person name="Maslanova I."/>
            <person name="Wertheimer Z."/>
            <person name="Sedlacek I."/>
            <person name="Svec P."/>
            <person name="Indrakova A."/>
            <person name="Kovarovic V."/>
            <person name="Schumann P."/>
            <person name="Sproer C."/>
            <person name="Kralova S."/>
            <person name="Sedo O."/>
            <person name="Kristofova L."/>
            <person name="Vrbovska V."/>
            <person name="Fuzik T."/>
            <person name="Petras P."/>
            <person name="Zdrahal Z."/>
            <person name="Ruzickova V."/>
            <person name="Doskar J."/>
            <person name="Pantucek R."/>
        </authorList>
    </citation>
    <scope>NUCLEOTIDE SEQUENCE [LARGE SCALE GENOMIC DNA]</scope>
    <source>
        <strain evidence="1 2">01/688</strain>
    </source>
</reference>
<comment type="caution">
    <text evidence="1">The sequence shown here is derived from an EMBL/GenBank/DDBJ whole genome shotgun (WGS) entry which is preliminary data.</text>
</comment>
<evidence type="ECO:0000313" key="1">
    <source>
        <dbReference type="EMBL" id="RAK45911.1"/>
    </source>
</evidence>
<proteinExistence type="predicted"/>
<protein>
    <submittedName>
        <fullName evidence="1">Uncharacterized protein</fullName>
    </submittedName>
</protein>
<name>A0A327ZUD0_9STAP</name>